<dbReference type="Pfam" id="PF09420">
    <property type="entry name" value="Nop16"/>
    <property type="match status" value="1"/>
</dbReference>
<keyword evidence="4" id="KW-0539">Nucleus</keyword>
<evidence type="ECO:0000256" key="4">
    <source>
        <dbReference type="ARBA" id="ARBA00023242"/>
    </source>
</evidence>
<proteinExistence type="inferred from homology"/>
<reference evidence="6 7" key="1">
    <citation type="journal article" date="2014" name="Nat. Genet.">
        <title>Genome and transcriptome of the porcine whipworm Trichuris suis.</title>
        <authorList>
            <person name="Jex A.R."/>
            <person name="Nejsum P."/>
            <person name="Schwarz E.M."/>
            <person name="Hu L."/>
            <person name="Young N.D."/>
            <person name="Hall R.S."/>
            <person name="Korhonen P.K."/>
            <person name="Liao S."/>
            <person name="Thamsborg S."/>
            <person name="Xia J."/>
            <person name="Xu P."/>
            <person name="Wang S."/>
            <person name="Scheerlinck J.P."/>
            <person name="Hofmann A."/>
            <person name="Sternberg P.W."/>
            <person name="Wang J."/>
            <person name="Gasser R.B."/>
        </authorList>
    </citation>
    <scope>NUCLEOTIDE SEQUENCE [LARGE SCALE GENOMIC DNA]</scope>
    <source>
        <strain evidence="6">DCEP-RM93M</strain>
    </source>
</reference>
<comment type="similarity">
    <text evidence="2">Belongs to the NOP16 family.</text>
</comment>
<gene>
    <name evidence="6" type="ORF">M513_05107</name>
</gene>
<dbReference type="EMBL" id="KL363211">
    <property type="protein sequence ID" value="KFD54088.1"/>
    <property type="molecule type" value="Genomic_DNA"/>
</dbReference>
<evidence type="ECO:0000313" key="7">
    <source>
        <dbReference type="Proteomes" id="UP000030764"/>
    </source>
</evidence>
<protein>
    <recommendedName>
        <fullName evidence="3">Nucleolar protein 16</fullName>
    </recommendedName>
</protein>
<sequence length="174" mass="19696">MPRSVRRGGKKNKRGKFRYRRNTMKARYKRSKRARSTTCSELNAVWDHRRSIQNNMKLAGLVYDVNKHFGSLSTMDSLKQKSSVEVVSAPKEPTKTAVVEALEKAASVRPPKRLRLSKAELKFIVSMMEKHGSDYIAMARDPQNVFQLTPSKLRHRAKASLTTGSSIGDDMDVS</sequence>
<dbReference type="GO" id="GO:0005730">
    <property type="term" value="C:nucleolus"/>
    <property type="evidence" value="ECO:0007669"/>
    <property type="project" value="UniProtKB-SubCell"/>
</dbReference>
<evidence type="ECO:0000256" key="2">
    <source>
        <dbReference type="ARBA" id="ARBA00008479"/>
    </source>
</evidence>
<accession>A0A085MA42</accession>
<feature type="region of interest" description="Disordered" evidence="5">
    <location>
        <begin position="1"/>
        <end position="21"/>
    </location>
</feature>
<evidence type="ECO:0000256" key="3">
    <source>
        <dbReference type="ARBA" id="ARBA00015522"/>
    </source>
</evidence>
<dbReference type="Proteomes" id="UP000030764">
    <property type="component" value="Unassembled WGS sequence"/>
</dbReference>
<dbReference type="PANTHER" id="PTHR13243">
    <property type="entry name" value="HSPC111 PROTEIN-RELATED"/>
    <property type="match status" value="1"/>
</dbReference>
<keyword evidence="7" id="KW-1185">Reference proteome</keyword>
<dbReference type="InterPro" id="IPR019002">
    <property type="entry name" value="Ribosome_biogenesis_Nop16"/>
</dbReference>
<evidence type="ECO:0000313" key="6">
    <source>
        <dbReference type="EMBL" id="KFD54088.1"/>
    </source>
</evidence>
<evidence type="ECO:0000256" key="5">
    <source>
        <dbReference type="SAM" id="MobiDB-lite"/>
    </source>
</evidence>
<comment type="subcellular location">
    <subcellularLocation>
        <location evidence="1">Nucleus</location>
        <location evidence="1">Nucleolus</location>
    </subcellularLocation>
</comment>
<dbReference type="GO" id="GO:0042273">
    <property type="term" value="P:ribosomal large subunit biogenesis"/>
    <property type="evidence" value="ECO:0007669"/>
    <property type="project" value="TreeGrafter"/>
</dbReference>
<name>A0A085MA42_9BILA</name>
<organism evidence="6 7">
    <name type="scientific">Trichuris suis</name>
    <name type="common">pig whipworm</name>
    <dbReference type="NCBI Taxonomy" id="68888"/>
    <lineage>
        <taxon>Eukaryota</taxon>
        <taxon>Metazoa</taxon>
        <taxon>Ecdysozoa</taxon>
        <taxon>Nematoda</taxon>
        <taxon>Enoplea</taxon>
        <taxon>Dorylaimia</taxon>
        <taxon>Trichinellida</taxon>
        <taxon>Trichuridae</taxon>
        <taxon>Trichuris</taxon>
    </lineage>
</organism>
<dbReference type="AlphaFoldDB" id="A0A085MA42"/>
<evidence type="ECO:0000256" key="1">
    <source>
        <dbReference type="ARBA" id="ARBA00004604"/>
    </source>
</evidence>
<dbReference type="PANTHER" id="PTHR13243:SF1">
    <property type="entry name" value="NUCLEOLAR PROTEIN 16"/>
    <property type="match status" value="1"/>
</dbReference>